<dbReference type="eggNOG" id="KOG4209">
    <property type="taxonomic scope" value="Eukaryota"/>
</dbReference>
<feature type="domain" description="NTF2-like" evidence="1">
    <location>
        <begin position="6"/>
        <end position="121"/>
    </location>
</feature>
<dbReference type="WBParaSite" id="Csp11.Scaffold629.g9381.t1">
    <property type="protein sequence ID" value="Csp11.Scaffold629.g9381.t1"/>
    <property type="gene ID" value="Csp11.Scaffold629.g9381"/>
</dbReference>
<name>A0A1I7UHI1_9PELO</name>
<evidence type="ECO:0000313" key="2">
    <source>
        <dbReference type="Proteomes" id="UP000095282"/>
    </source>
</evidence>
<keyword evidence="2" id="KW-1185">Reference proteome</keyword>
<organism evidence="2 3">
    <name type="scientific">Caenorhabditis tropicalis</name>
    <dbReference type="NCBI Taxonomy" id="1561998"/>
    <lineage>
        <taxon>Eukaryota</taxon>
        <taxon>Metazoa</taxon>
        <taxon>Ecdysozoa</taxon>
        <taxon>Nematoda</taxon>
        <taxon>Chromadorea</taxon>
        <taxon>Rhabditida</taxon>
        <taxon>Rhabditina</taxon>
        <taxon>Rhabditomorpha</taxon>
        <taxon>Rhabditoidea</taxon>
        <taxon>Rhabditidae</taxon>
        <taxon>Peloderinae</taxon>
        <taxon>Caenorhabditis</taxon>
    </lineage>
</organism>
<dbReference type="Pfam" id="PF26529">
    <property type="entry name" value="NTF2_2"/>
    <property type="match status" value="2"/>
</dbReference>
<evidence type="ECO:0000313" key="3">
    <source>
        <dbReference type="WBParaSite" id="Csp11.Scaffold629.g9381.t1"/>
    </source>
</evidence>
<evidence type="ECO:0000259" key="1">
    <source>
        <dbReference type="Pfam" id="PF26529"/>
    </source>
</evidence>
<sequence>MFSDIDTNNLPNSWLMTISDSAEIKVCQGEESVEYTPDQFRSWYQRFGQMWHGNREEGKEEEYMKVHELHLEDGEMSVRLEMKLQIGVDEKAKVHDWNMIIGAKQNSDKTWSVSKIEVLCPVDLKDIMKENYEVYRDVVGATFDLYVNDNKQWYTATDFGKHFKKHGETVELWSCHEKITDIEDLPKTFFVQDKYWKATMIGYLIKAKMDSTPSEDTEFELRMQMRPPVEPPTKGDIFGSDWRFYIKWDKMDQFYYIYKANFACPKFLKPETGTYRSFKNHKGIRGSVK</sequence>
<dbReference type="STRING" id="1561998.A0A1I7UHI1"/>
<reference evidence="3" key="1">
    <citation type="submission" date="2016-11" db="UniProtKB">
        <authorList>
            <consortium name="WormBaseParasite"/>
        </authorList>
    </citation>
    <scope>IDENTIFICATION</scope>
</reference>
<accession>A0A1I7UHI1</accession>
<proteinExistence type="predicted"/>
<dbReference type="InterPro" id="IPR058879">
    <property type="entry name" value="NTF2-like_dom_nem"/>
</dbReference>
<feature type="domain" description="NTF2-like" evidence="1">
    <location>
        <begin position="126"/>
        <end position="266"/>
    </location>
</feature>
<dbReference type="Proteomes" id="UP000095282">
    <property type="component" value="Unplaced"/>
</dbReference>
<protein>
    <submittedName>
        <fullName evidence="3">Carb-bd_dom_fam9 domain-containing protein</fullName>
    </submittedName>
</protein>
<dbReference type="AlphaFoldDB" id="A0A1I7UHI1"/>